<feature type="domain" description="DUF2520" evidence="2">
    <location>
        <begin position="126"/>
        <end position="250"/>
    </location>
</feature>
<evidence type="ECO:0000313" key="3">
    <source>
        <dbReference type="EMBL" id="APA00194.1"/>
    </source>
</evidence>
<evidence type="ECO:0000259" key="1">
    <source>
        <dbReference type="Pfam" id="PF03807"/>
    </source>
</evidence>
<name>A0A1D9PCA1_9FLAO</name>
<dbReference type="SUPFAM" id="SSF51735">
    <property type="entry name" value="NAD(P)-binding Rossmann-fold domains"/>
    <property type="match status" value="1"/>
</dbReference>
<evidence type="ECO:0000313" key="4">
    <source>
        <dbReference type="Proteomes" id="UP000178198"/>
    </source>
</evidence>
<dbReference type="InterPro" id="IPR028939">
    <property type="entry name" value="P5C_Rdtase_cat_N"/>
</dbReference>
<dbReference type="PANTHER" id="PTHR40459">
    <property type="entry name" value="CONSERVED HYPOTHETICAL ALANINE AND LEUCINE RICH PROTEIN"/>
    <property type="match status" value="1"/>
</dbReference>
<reference evidence="3 4" key="1">
    <citation type="submission" date="2016-10" db="EMBL/GenBank/DDBJ databases">
        <title>Complete Genome Sequence of Flavobacterium sp. PK15.</title>
        <authorList>
            <person name="Ekwe A."/>
            <person name="Kim S.B."/>
        </authorList>
    </citation>
    <scope>NUCLEOTIDE SEQUENCE [LARGE SCALE GENOMIC DNA]</scope>
    <source>
        <strain evidence="3 4">PK15</strain>
    </source>
</reference>
<protein>
    <recommendedName>
        <fullName evidence="5">DUF2520 domain-containing protein</fullName>
    </recommendedName>
</protein>
<keyword evidence="4" id="KW-1185">Reference proteome</keyword>
<dbReference type="STRING" id="1306519.BIW12_12575"/>
<feature type="domain" description="Pyrroline-5-carboxylate reductase catalytic N-terminal" evidence="1">
    <location>
        <begin position="3"/>
        <end position="90"/>
    </location>
</feature>
<organism evidence="3 4">
    <name type="scientific">Flavobacterium commune</name>
    <dbReference type="NCBI Taxonomy" id="1306519"/>
    <lineage>
        <taxon>Bacteria</taxon>
        <taxon>Pseudomonadati</taxon>
        <taxon>Bacteroidota</taxon>
        <taxon>Flavobacteriia</taxon>
        <taxon>Flavobacteriales</taxon>
        <taxon>Flavobacteriaceae</taxon>
        <taxon>Flavobacterium</taxon>
    </lineage>
</organism>
<sequence length="257" mass="28719">MIKVSIIGSGNVAQHLIATFQNLEKSGSEMELAQVFSRKRETLVTLLRPEQIITDYSDLQEADLYIIAVSDDAIETVSKQLPFKNRLVVHTSGSMPLTALHNNNRKGVFYPLQTFTKGKTVDFKTIPICLEAENAPDFQVLDKIAKSISDKVHAINSEQRKALHVAAVFVNNFTNHLYSIGNDICQKNQIPFDILKPLIQETMEKLATLSPNEAQTGPAIRKDQKTIAAHEAFLTNETQLTIYKILTQSIQDNGKKL</sequence>
<dbReference type="OrthoDB" id="9810755at2"/>
<dbReference type="Gene3D" id="1.10.1040.20">
    <property type="entry name" value="ProC-like, C-terminal domain"/>
    <property type="match status" value="1"/>
</dbReference>
<evidence type="ECO:0008006" key="5">
    <source>
        <dbReference type="Google" id="ProtNLM"/>
    </source>
</evidence>
<dbReference type="EMBL" id="CP017774">
    <property type="protein sequence ID" value="APA00194.1"/>
    <property type="molecule type" value="Genomic_DNA"/>
</dbReference>
<dbReference type="PANTHER" id="PTHR40459:SF1">
    <property type="entry name" value="CONSERVED HYPOTHETICAL ALANINE AND LEUCINE RICH PROTEIN"/>
    <property type="match status" value="1"/>
</dbReference>
<dbReference type="Proteomes" id="UP000178198">
    <property type="component" value="Chromosome"/>
</dbReference>
<dbReference type="InterPro" id="IPR008927">
    <property type="entry name" value="6-PGluconate_DH-like_C_sf"/>
</dbReference>
<dbReference type="InterPro" id="IPR037108">
    <property type="entry name" value="TM1727-like_C_sf"/>
</dbReference>
<dbReference type="KEGG" id="fcm:BIW12_12575"/>
<gene>
    <name evidence="3" type="ORF">BIW12_12575</name>
</gene>
<dbReference type="Gene3D" id="3.40.50.720">
    <property type="entry name" value="NAD(P)-binding Rossmann-like Domain"/>
    <property type="match status" value="1"/>
</dbReference>
<evidence type="ECO:0000259" key="2">
    <source>
        <dbReference type="Pfam" id="PF10728"/>
    </source>
</evidence>
<dbReference type="RefSeq" id="WP_071185434.1">
    <property type="nucleotide sequence ID" value="NZ_CP017774.1"/>
</dbReference>
<dbReference type="InterPro" id="IPR036291">
    <property type="entry name" value="NAD(P)-bd_dom_sf"/>
</dbReference>
<dbReference type="Pfam" id="PF10728">
    <property type="entry name" value="DUF2520"/>
    <property type="match status" value="1"/>
</dbReference>
<accession>A0A1D9PCA1</accession>
<dbReference type="Pfam" id="PF03807">
    <property type="entry name" value="F420_oxidored"/>
    <property type="match status" value="1"/>
</dbReference>
<proteinExistence type="predicted"/>
<dbReference type="SUPFAM" id="SSF48179">
    <property type="entry name" value="6-phosphogluconate dehydrogenase C-terminal domain-like"/>
    <property type="match status" value="1"/>
</dbReference>
<dbReference type="InterPro" id="IPR018931">
    <property type="entry name" value="DUF2520"/>
</dbReference>
<dbReference type="AlphaFoldDB" id="A0A1D9PCA1"/>